<dbReference type="STRING" id="1231391.GCA_000308195_01573"/>
<keyword evidence="2" id="KW-1185">Reference proteome</keyword>
<dbReference type="AlphaFoldDB" id="A0A2U1CLY8"/>
<dbReference type="Proteomes" id="UP000246145">
    <property type="component" value="Unassembled WGS sequence"/>
</dbReference>
<organism evidence="1 2">
    <name type="scientific">Pusillimonas noertemannii</name>
    <dbReference type="NCBI Taxonomy" id="305977"/>
    <lineage>
        <taxon>Bacteria</taxon>
        <taxon>Pseudomonadati</taxon>
        <taxon>Pseudomonadota</taxon>
        <taxon>Betaproteobacteria</taxon>
        <taxon>Burkholderiales</taxon>
        <taxon>Alcaligenaceae</taxon>
        <taxon>Pusillimonas</taxon>
    </lineage>
</organism>
<evidence type="ECO:0000313" key="1">
    <source>
        <dbReference type="EMBL" id="PVY62015.1"/>
    </source>
</evidence>
<dbReference type="RefSeq" id="WP_017523934.1">
    <property type="nucleotide sequence ID" value="NZ_JACCEX010000002.1"/>
</dbReference>
<gene>
    <name evidence="1" type="ORF">C7440_1504</name>
</gene>
<accession>A0A2U1CLY8</accession>
<dbReference type="EMBL" id="QEKO01000002">
    <property type="protein sequence ID" value="PVY62015.1"/>
    <property type="molecule type" value="Genomic_DNA"/>
</dbReference>
<evidence type="ECO:0008006" key="3">
    <source>
        <dbReference type="Google" id="ProtNLM"/>
    </source>
</evidence>
<protein>
    <recommendedName>
        <fullName evidence="3">DUF2783 domain-containing protein</fullName>
    </recommendedName>
</protein>
<proteinExistence type="predicted"/>
<evidence type="ECO:0000313" key="2">
    <source>
        <dbReference type="Proteomes" id="UP000246145"/>
    </source>
</evidence>
<comment type="caution">
    <text evidence="1">The sequence shown here is derived from an EMBL/GenBank/DDBJ whole genome shotgun (WGS) entry which is preliminary data.</text>
</comment>
<name>A0A2U1CLY8_9BURK</name>
<sequence>MTDQELDAVYTALCRALGELDHEQALMLLSRFALLAMLEIDSPDRLHELIGQAAEPA</sequence>
<reference evidence="1 2" key="1">
    <citation type="submission" date="2018-04" db="EMBL/GenBank/DDBJ databases">
        <title>Genomic Encyclopedia of Type Strains, Phase IV (KMG-IV): sequencing the most valuable type-strain genomes for metagenomic binning, comparative biology and taxonomic classification.</title>
        <authorList>
            <person name="Goeker M."/>
        </authorList>
    </citation>
    <scope>NUCLEOTIDE SEQUENCE [LARGE SCALE GENOMIC DNA]</scope>
    <source>
        <strain evidence="1 2">DSM 10065</strain>
    </source>
</reference>